<gene>
    <name evidence="2" type="ORF">AVEN_148615_1</name>
    <name evidence="1" type="ORF">AVEN_186294_1</name>
</gene>
<dbReference type="AlphaFoldDB" id="A0A4Y2R016"/>
<keyword evidence="3" id="KW-1185">Reference proteome</keyword>
<name>A0A4Y2R016_ARAVE</name>
<accession>A0A4Y2R016</accession>
<reference evidence="1 3" key="1">
    <citation type="journal article" date="2019" name="Sci. Rep.">
        <title>Orb-weaving spider Araneus ventricosus genome elucidates the spidroin gene catalogue.</title>
        <authorList>
            <person name="Kono N."/>
            <person name="Nakamura H."/>
            <person name="Ohtoshi R."/>
            <person name="Moran D.A.P."/>
            <person name="Shinohara A."/>
            <person name="Yoshida Y."/>
            <person name="Fujiwara M."/>
            <person name="Mori M."/>
            <person name="Tomita M."/>
            <person name="Arakawa K."/>
        </authorList>
    </citation>
    <scope>NUCLEOTIDE SEQUENCE [LARGE SCALE GENOMIC DNA]</scope>
</reference>
<evidence type="ECO:0000313" key="2">
    <source>
        <dbReference type="EMBL" id="GBN69049.1"/>
    </source>
</evidence>
<dbReference type="EMBL" id="BGPR01015392">
    <property type="protein sequence ID" value="GBN69049.1"/>
    <property type="molecule type" value="Genomic_DNA"/>
</dbReference>
<organism evidence="1 3">
    <name type="scientific">Araneus ventricosus</name>
    <name type="common">Orbweaver spider</name>
    <name type="synonym">Epeira ventricosa</name>
    <dbReference type="NCBI Taxonomy" id="182803"/>
    <lineage>
        <taxon>Eukaryota</taxon>
        <taxon>Metazoa</taxon>
        <taxon>Ecdysozoa</taxon>
        <taxon>Arthropoda</taxon>
        <taxon>Chelicerata</taxon>
        <taxon>Arachnida</taxon>
        <taxon>Araneae</taxon>
        <taxon>Araneomorphae</taxon>
        <taxon>Entelegynae</taxon>
        <taxon>Araneoidea</taxon>
        <taxon>Araneidae</taxon>
        <taxon>Araneus</taxon>
    </lineage>
</organism>
<evidence type="ECO:0000313" key="1">
    <source>
        <dbReference type="EMBL" id="GBN69024.1"/>
    </source>
</evidence>
<protein>
    <submittedName>
        <fullName evidence="1">Uncharacterized protein</fullName>
    </submittedName>
</protein>
<proteinExistence type="predicted"/>
<comment type="caution">
    <text evidence="1">The sequence shown here is derived from an EMBL/GenBank/DDBJ whole genome shotgun (WGS) entry which is preliminary data.</text>
</comment>
<sequence length="94" mass="10707">MQLVKIMETSLIFDVGLDDFATGKRIKHMELISLRKQEFEQLKVLTIHFSGQKAVSESTNLCSLSQKLRPSAKDLKQHAVKCQMAHTVAFVTRF</sequence>
<dbReference type="Proteomes" id="UP000499080">
    <property type="component" value="Unassembled WGS sequence"/>
</dbReference>
<evidence type="ECO:0000313" key="3">
    <source>
        <dbReference type="Proteomes" id="UP000499080"/>
    </source>
</evidence>
<dbReference type="EMBL" id="BGPR01015386">
    <property type="protein sequence ID" value="GBN69024.1"/>
    <property type="molecule type" value="Genomic_DNA"/>
</dbReference>